<dbReference type="PANTHER" id="PTHR35789:SF1">
    <property type="entry name" value="SPORE GERMINATION PROTEIN B3"/>
    <property type="match status" value="1"/>
</dbReference>
<proteinExistence type="predicted"/>
<dbReference type="Pfam" id="PF25198">
    <property type="entry name" value="Spore_GerAC_N"/>
    <property type="match status" value="1"/>
</dbReference>
<dbReference type="EMBL" id="JAWDIP010000004">
    <property type="protein sequence ID" value="MDY0395926.1"/>
    <property type="molecule type" value="Genomic_DNA"/>
</dbReference>
<organism evidence="2 3">
    <name type="scientific">Tigheibacillus halophilus</name>
    <dbReference type="NCBI Taxonomy" id="361280"/>
    <lineage>
        <taxon>Bacteria</taxon>
        <taxon>Bacillati</taxon>
        <taxon>Bacillota</taxon>
        <taxon>Bacilli</taxon>
        <taxon>Bacillales</taxon>
        <taxon>Bacillaceae</taxon>
        <taxon>Tigheibacillus</taxon>
    </lineage>
</organism>
<dbReference type="InterPro" id="IPR057336">
    <property type="entry name" value="GerAC_N"/>
</dbReference>
<dbReference type="PANTHER" id="PTHR35789">
    <property type="entry name" value="SPORE GERMINATION PROTEIN B3"/>
    <property type="match status" value="1"/>
</dbReference>
<dbReference type="NCBIfam" id="TIGR02887">
    <property type="entry name" value="spore_ger_x_C"/>
    <property type="match status" value="1"/>
</dbReference>
<evidence type="ECO:0000313" key="3">
    <source>
        <dbReference type="Proteomes" id="UP001281447"/>
    </source>
</evidence>
<comment type="caution">
    <text evidence="2">The sequence shown here is derived from an EMBL/GenBank/DDBJ whole genome shotgun (WGS) entry which is preliminary data.</text>
</comment>
<accession>A0ABU5C9D1</accession>
<protein>
    <submittedName>
        <fullName evidence="2">Ger(X)C family spore germination protein</fullName>
    </submittedName>
</protein>
<sequence length="249" mass="27831">MLKKLFCFISLICLCGCIPTQQLEHLGIIYAGGIDKTDDDKLLLTAVINQFESQSKNKTKIVTGEAKTLKSAVENANLETNFQLTTGKVQLDLFGLETAKRGIGSFIDALARDSTIPDTMYLAVSQTPARDLITIQNKAISVNTGQFLHDVIERNSSDHLFPIVTLVKFQSSMFDVGRDPILPLFELQGNIPKMTGIAIFKDDRYVGKLSMNDKYLFNLLEKRIKEERFEASISAKALKKNHTLTDEPR</sequence>
<feature type="domain" description="Spore germination protein N-terminal" evidence="1">
    <location>
        <begin position="21"/>
        <end position="186"/>
    </location>
</feature>
<evidence type="ECO:0000259" key="1">
    <source>
        <dbReference type="Pfam" id="PF25198"/>
    </source>
</evidence>
<dbReference type="InterPro" id="IPR008844">
    <property type="entry name" value="Spore_GerAC-like"/>
</dbReference>
<name>A0ABU5C9D1_9BACI</name>
<gene>
    <name evidence="2" type="ORF">RWE15_17990</name>
</gene>
<dbReference type="Proteomes" id="UP001281447">
    <property type="component" value="Unassembled WGS sequence"/>
</dbReference>
<keyword evidence="3" id="KW-1185">Reference proteome</keyword>
<evidence type="ECO:0000313" key="2">
    <source>
        <dbReference type="EMBL" id="MDY0395926.1"/>
    </source>
</evidence>
<reference evidence="2 3" key="1">
    <citation type="submission" date="2023-10" db="EMBL/GenBank/DDBJ databases">
        <title>Virgibacillus halophilus 5B73C genome.</title>
        <authorList>
            <person name="Miliotis G."/>
            <person name="Sengupta P."/>
            <person name="Hameed A."/>
            <person name="Chuvochina M."/>
            <person name="Mcdonagh F."/>
            <person name="Simpson A.C."/>
            <person name="Singh N.K."/>
            <person name="Rekha P.D."/>
            <person name="Raman K."/>
            <person name="Hugenholtz P."/>
            <person name="Venkateswaran K."/>
        </authorList>
    </citation>
    <scope>NUCLEOTIDE SEQUENCE [LARGE SCALE GENOMIC DNA]</scope>
    <source>
        <strain evidence="2 3">5B73C</strain>
    </source>
</reference>